<dbReference type="InterPro" id="IPR021133">
    <property type="entry name" value="HEAT_type_2"/>
</dbReference>
<dbReference type="SUPFAM" id="SSF48371">
    <property type="entry name" value="ARM repeat"/>
    <property type="match status" value="1"/>
</dbReference>
<name>A0A1I3EKJ6_9BURK</name>
<accession>A0A1I3EKJ6</accession>
<keyword evidence="4" id="KW-1185">Reference proteome</keyword>
<dbReference type="AlphaFoldDB" id="A0A1I3EKJ6"/>
<dbReference type="Pfam" id="PF13646">
    <property type="entry name" value="HEAT_2"/>
    <property type="match status" value="2"/>
</dbReference>
<dbReference type="SMART" id="SM00567">
    <property type="entry name" value="EZ_HEAT"/>
    <property type="match status" value="8"/>
</dbReference>
<dbReference type="GO" id="GO:0016491">
    <property type="term" value="F:oxidoreductase activity"/>
    <property type="evidence" value="ECO:0007669"/>
    <property type="project" value="TreeGrafter"/>
</dbReference>
<dbReference type="InterPro" id="IPR000357">
    <property type="entry name" value="HEAT"/>
</dbReference>
<dbReference type="Gene3D" id="1.25.10.10">
    <property type="entry name" value="Leucine-rich Repeat Variant"/>
    <property type="match status" value="4"/>
</dbReference>
<dbReference type="PROSITE" id="PS50077">
    <property type="entry name" value="HEAT_REPEAT"/>
    <property type="match status" value="1"/>
</dbReference>
<evidence type="ECO:0000313" key="3">
    <source>
        <dbReference type="EMBL" id="SFH99525.1"/>
    </source>
</evidence>
<comment type="function">
    <text evidence="2">Catalyzes the hydroxylation of the N(6)-(4-aminobutyl)-L-lysine intermediate produced by deoxyhypusine synthase/DHPS on a critical lysine of the eukaryotic translation initiation factor 5A/eIF-5A. This is the second step of the post-translational modification of that lysine into an unusual amino acid residue named hypusine. Hypusination is unique to mature eIF-5A factor and is essential for its function.</text>
</comment>
<evidence type="ECO:0000256" key="1">
    <source>
        <dbReference type="ARBA" id="ARBA00022737"/>
    </source>
</evidence>
<dbReference type="STRING" id="420953.SAMN05192543_101934"/>
<dbReference type="Pfam" id="PF02985">
    <property type="entry name" value="HEAT"/>
    <property type="match status" value="1"/>
</dbReference>
<dbReference type="OrthoDB" id="3464935at2"/>
<sequence length="332" mass="34528">MTDSSLPLTFDPATLDPEAAQLLPRLASPDAAVRRIALLALADLEDEAVLPPIVAILRDDAASEVRAEAARVLGAWERDAVVEALCSALVDGDTAVRDATALSLSQLKNVRSGPILARWSGHAEPFVRAAVLRALRELRYAGAREPALAALHAPEAAVRLEAVSVLGWLKDRSALGPLTALVTCDSHAEVRRAATGALGLASAADAQTVDALLSALRDDAWQVREAAATTLGKLAAAQACDALLAALDDAYWQVRLQAVRALGRLSDVRAVAPVAGLLTHAISNLRKEAALALGELGDAQARPALEVAAADADPEVRKAARIALAQIDGAGR</sequence>
<dbReference type="EMBL" id="FOQU01000001">
    <property type="protein sequence ID" value="SFH99525.1"/>
    <property type="molecule type" value="Genomic_DNA"/>
</dbReference>
<proteinExistence type="predicted"/>
<evidence type="ECO:0000313" key="4">
    <source>
        <dbReference type="Proteomes" id="UP000199548"/>
    </source>
</evidence>
<dbReference type="Proteomes" id="UP000199548">
    <property type="component" value="Unassembled WGS sequence"/>
</dbReference>
<dbReference type="InterPro" id="IPR016024">
    <property type="entry name" value="ARM-type_fold"/>
</dbReference>
<evidence type="ECO:0000256" key="2">
    <source>
        <dbReference type="ARBA" id="ARBA00045876"/>
    </source>
</evidence>
<organism evidence="3 4">
    <name type="scientific">Paraburkholderia megapolitana</name>
    <dbReference type="NCBI Taxonomy" id="420953"/>
    <lineage>
        <taxon>Bacteria</taxon>
        <taxon>Pseudomonadati</taxon>
        <taxon>Pseudomonadota</taxon>
        <taxon>Betaproteobacteria</taxon>
        <taxon>Burkholderiales</taxon>
        <taxon>Burkholderiaceae</taxon>
        <taxon>Paraburkholderia</taxon>
    </lineage>
</organism>
<dbReference type="InterPro" id="IPR004155">
    <property type="entry name" value="PBS_lyase_HEAT"/>
</dbReference>
<dbReference type="InterPro" id="IPR011989">
    <property type="entry name" value="ARM-like"/>
</dbReference>
<keyword evidence="1" id="KW-0677">Repeat</keyword>
<gene>
    <name evidence="3" type="ORF">SAMN05192543_101934</name>
</gene>
<reference evidence="3 4" key="1">
    <citation type="submission" date="2016-10" db="EMBL/GenBank/DDBJ databases">
        <authorList>
            <person name="de Groot N.N."/>
        </authorList>
    </citation>
    <scope>NUCLEOTIDE SEQUENCE [LARGE SCALE GENOMIC DNA]</scope>
    <source>
        <strain evidence="3 4">LMG 23650</strain>
    </source>
</reference>
<dbReference type="PANTHER" id="PTHR12697:SF5">
    <property type="entry name" value="DEOXYHYPUSINE HYDROXYLASE"/>
    <property type="match status" value="1"/>
</dbReference>
<protein>
    <submittedName>
        <fullName evidence="3">HEAT repeat</fullName>
    </submittedName>
</protein>
<dbReference type="PANTHER" id="PTHR12697">
    <property type="entry name" value="PBS LYASE HEAT-LIKE PROTEIN"/>
    <property type="match status" value="1"/>
</dbReference>
<dbReference type="RefSeq" id="WP_091008031.1">
    <property type="nucleotide sequence ID" value="NZ_CP041743.1"/>
</dbReference>